<protein>
    <submittedName>
        <fullName evidence="12">Putative monooxygenase</fullName>
    </submittedName>
</protein>
<keyword evidence="6 10" id="KW-0560">Oxidoreductase</keyword>
<dbReference type="InterPro" id="IPR050364">
    <property type="entry name" value="Cytochrome_P450_fung"/>
</dbReference>
<evidence type="ECO:0000256" key="8">
    <source>
        <dbReference type="ARBA" id="ARBA00023033"/>
    </source>
</evidence>
<keyword evidence="11" id="KW-1133">Transmembrane helix</keyword>
<keyword evidence="11" id="KW-0472">Membrane</keyword>
<dbReference type="GO" id="GO:0020037">
    <property type="term" value="F:heme binding"/>
    <property type="evidence" value="ECO:0007669"/>
    <property type="project" value="InterPro"/>
</dbReference>
<evidence type="ECO:0000256" key="4">
    <source>
        <dbReference type="ARBA" id="ARBA00022617"/>
    </source>
</evidence>
<organism evidence="12 13">
    <name type="scientific">Crucibulum laeve</name>
    <dbReference type="NCBI Taxonomy" id="68775"/>
    <lineage>
        <taxon>Eukaryota</taxon>
        <taxon>Fungi</taxon>
        <taxon>Dikarya</taxon>
        <taxon>Basidiomycota</taxon>
        <taxon>Agaricomycotina</taxon>
        <taxon>Agaricomycetes</taxon>
        <taxon>Agaricomycetidae</taxon>
        <taxon>Agaricales</taxon>
        <taxon>Agaricineae</taxon>
        <taxon>Nidulariaceae</taxon>
        <taxon>Crucibulum</taxon>
    </lineage>
</organism>
<comment type="cofactor">
    <cofactor evidence="1 9">
        <name>heme</name>
        <dbReference type="ChEBI" id="CHEBI:30413"/>
    </cofactor>
</comment>
<dbReference type="InterPro" id="IPR001128">
    <property type="entry name" value="Cyt_P450"/>
</dbReference>
<dbReference type="AlphaFoldDB" id="A0A5C3LK36"/>
<dbReference type="OrthoDB" id="2789670at2759"/>
<evidence type="ECO:0000256" key="2">
    <source>
        <dbReference type="ARBA" id="ARBA00005179"/>
    </source>
</evidence>
<evidence type="ECO:0000256" key="7">
    <source>
        <dbReference type="ARBA" id="ARBA00023004"/>
    </source>
</evidence>
<dbReference type="GO" id="GO:0005506">
    <property type="term" value="F:iron ion binding"/>
    <property type="evidence" value="ECO:0007669"/>
    <property type="project" value="InterPro"/>
</dbReference>
<reference evidence="12 13" key="1">
    <citation type="journal article" date="2019" name="Nat. Ecol. Evol.">
        <title>Megaphylogeny resolves global patterns of mushroom evolution.</title>
        <authorList>
            <person name="Varga T."/>
            <person name="Krizsan K."/>
            <person name="Foldi C."/>
            <person name="Dima B."/>
            <person name="Sanchez-Garcia M."/>
            <person name="Sanchez-Ramirez S."/>
            <person name="Szollosi G.J."/>
            <person name="Szarkandi J.G."/>
            <person name="Papp V."/>
            <person name="Albert L."/>
            <person name="Andreopoulos W."/>
            <person name="Angelini C."/>
            <person name="Antonin V."/>
            <person name="Barry K.W."/>
            <person name="Bougher N.L."/>
            <person name="Buchanan P."/>
            <person name="Buyck B."/>
            <person name="Bense V."/>
            <person name="Catcheside P."/>
            <person name="Chovatia M."/>
            <person name="Cooper J."/>
            <person name="Damon W."/>
            <person name="Desjardin D."/>
            <person name="Finy P."/>
            <person name="Geml J."/>
            <person name="Haridas S."/>
            <person name="Hughes K."/>
            <person name="Justo A."/>
            <person name="Karasinski D."/>
            <person name="Kautmanova I."/>
            <person name="Kiss B."/>
            <person name="Kocsube S."/>
            <person name="Kotiranta H."/>
            <person name="LaButti K.M."/>
            <person name="Lechner B.E."/>
            <person name="Liimatainen K."/>
            <person name="Lipzen A."/>
            <person name="Lukacs Z."/>
            <person name="Mihaltcheva S."/>
            <person name="Morgado L.N."/>
            <person name="Niskanen T."/>
            <person name="Noordeloos M.E."/>
            <person name="Ohm R.A."/>
            <person name="Ortiz-Santana B."/>
            <person name="Ovrebo C."/>
            <person name="Racz N."/>
            <person name="Riley R."/>
            <person name="Savchenko A."/>
            <person name="Shiryaev A."/>
            <person name="Soop K."/>
            <person name="Spirin V."/>
            <person name="Szebenyi C."/>
            <person name="Tomsovsky M."/>
            <person name="Tulloss R.E."/>
            <person name="Uehling J."/>
            <person name="Grigoriev I.V."/>
            <person name="Vagvolgyi C."/>
            <person name="Papp T."/>
            <person name="Martin F.M."/>
            <person name="Miettinen O."/>
            <person name="Hibbett D.S."/>
            <person name="Nagy L.G."/>
        </authorList>
    </citation>
    <scope>NUCLEOTIDE SEQUENCE [LARGE SCALE GENOMIC DNA]</scope>
    <source>
        <strain evidence="12 13">CBS 166.37</strain>
    </source>
</reference>
<dbReference type="InterPro" id="IPR002401">
    <property type="entry name" value="Cyt_P450_E_grp-I"/>
</dbReference>
<dbReference type="EMBL" id="ML213658">
    <property type="protein sequence ID" value="TFK32982.1"/>
    <property type="molecule type" value="Genomic_DNA"/>
</dbReference>
<evidence type="ECO:0000313" key="12">
    <source>
        <dbReference type="EMBL" id="TFK32982.1"/>
    </source>
</evidence>
<proteinExistence type="inferred from homology"/>
<dbReference type="STRING" id="68775.A0A5C3LK36"/>
<dbReference type="Proteomes" id="UP000308652">
    <property type="component" value="Unassembled WGS sequence"/>
</dbReference>
<evidence type="ECO:0000256" key="1">
    <source>
        <dbReference type="ARBA" id="ARBA00001971"/>
    </source>
</evidence>
<gene>
    <name evidence="12" type="ORF">BDQ12DRAFT_638134</name>
</gene>
<keyword evidence="13" id="KW-1185">Reference proteome</keyword>
<comment type="pathway">
    <text evidence="2">Secondary metabolite biosynthesis.</text>
</comment>
<comment type="similarity">
    <text evidence="3 10">Belongs to the cytochrome P450 family.</text>
</comment>
<dbReference type="GO" id="GO:0016705">
    <property type="term" value="F:oxidoreductase activity, acting on paired donors, with incorporation or reduction of molecular oxygen"/>
    <property type="evidence" value="ECO:0007669"/>
    <property type="project" value="InterPro"/>
</dbReference>
<feature type="transmembrane region" description="Helical" evidence="11">
    <location>
        <begin position="6"/>
        <end position="25"/>
    </location>
</feature>
<evidence type="ECO:0000256" key="10">
    <source>
        <dbReference type="RuleBase" id="RU000461"/>
    </source>
</evidence>
<dbReference type="Gene3D" id="1.10.630.10">
    <property type="entry name" value="Cytochrome P450"/>
    <property type="match status" value="1"/>
</dbReference>
<keyword evidence="5 9" id="KW-0479">Metal-binding</keyword>
<keyword evidence="11" id="KW-0812">Transmembrane</keyword>
<dbReference type="PROSITE" id="PS00086">
    <property type="entry name" value="CYTOCHROME_P450"/>
    <property type="match status" value="1"/>
</dbReference>
<dbReference type="InterPro" id="IPR017972">
    <property type="entry name" value="Cyt_P450_CS"/>
</dbReference>
<evidence type="ECO:0000313" key="13">
    <source>
        <dbReference type="Proteomes" id="UP000308652"/>
    </source>
</evidence>
<keyword evidence="4 9" id="KW-0349">Heme</keyword>
<dbReference type="PRINTS" id="PR00463">
    <property type="entry name" value="EP450I"/>
</dbReference>
<evidence type="ECO:0000256" key="5">
    <source>
        <dbReference type="ARBA" id="ARBA00022723"/>
    </source>
</evidence>
<dbReference type="SUPFAM" id="SSF48264">
    <property type="entry name" value="Cytochrome P450"/>
    <property type="match status" value="1"/>
</dbReference>
<dbReference type="CDD" id="cd11065">
    <property type="entry name" value="CYP64-like"/>
    <property type="match status" value="1"/>
</dbReference>
<feature type="binding site" description="axial binding residue" evidence="9">
    <location>
        <position position="437"/>
    </location>
    <ligand>
        <name>heme</name>
        <dbReference type="ChEBI" id="CHEBI:30413"/>
    </ligand>
    <ligandPart>
        <name>Fe</name>
        <dbReference type="ChEBI" id="CHEBI:18248"/>
    </ligandPart>
</feature>
<dbReference type="PANTHER" id="PTHR46300">
    <property type="entry name" value="P450, PUTATIVE (EUROFUNG)-RELATED-RELATED"/>
    <property type="match status" value="1"/>
</dbReference>
<keyword evidence="8 10" id="KW-0503">Monooxygenase</keyword>
<evidence type="ECO:0000256" key="9">
    <source>
        <dbReference type="PIRSR" id="PIRSR602401-1"/>
    </source>
</evidence>
<accession>A0A5C3LK36</accession>
<dbReference type="Pfam" id="PF00067">
    <property type="entry name" value="p450"/>
    <property type="match status" value="1"/>
</dbReference>
<dbReference type="InterPro" id="IPR036396">
    <property type="entry name" value="Cyt_P450_sf"/>
</dbReference>
<evidence type="ECO:0000256" key="6">
    <source>
        <dbReference type="ARBA" id="ARBA00023002"/>
    </source>
</evidence>
<dbReference type="PANTHER" id="PTHR46300:SF7">
    <property type="entry name" value="P450, PUTATIVE (EUROFUNG)-RELATED"/>
    <property type="match status" value="1"/>
</dbReference>
<evidence type="ECO:0000256" key="3">
    <source>
        <dbReference type="ARBA" id="ARBA00010617"/>
    </source>
</evidence>
<evidence type="ECO:0000256" key="11">
    <source>
        <dbReference type="SAM" id="Phobius"/>
    </source>
</evidence>
<keyword evidence="7 9" id="KW-0408">Iron</keyword>
<name>A0A5C3LK36_9AGAR</name>
<sequence>MDALYSTIVVCLAALCSGLLLYNLVGNSNKRLPPGPHRRLLVGNALQMPRVTPWTTFSKWSKTYGDLMHVDVFGVSMVIISSVKVAKDLLDKRSLIYSNRPHFVMAGDLVGYDGSFVLQQYGENWRQQRKLIAQELGQSRVKHYYPLQEKQARALIRNILEDASTLESQIKLIIATIIIRVTYGYYVRDENDPLLKGVLVLMDNFNEATLPGNFFVDFIPILKHIPRWMPGSGFLKKADEWRKVLQETTRNPYYWSKANLEIGTALMPNICGTVIEDANGELTEEEETRLIWAASTVMGGGLDTNMSTALTFFLAMISYPEVQEKAHEEIISVIGPNRLPTIADKDSLPYVRSLVTEVLRWNPAVPLGVPHVLSQDDVYEGWDLPKNTLVMPNIWHMFHDPEVYDDPMSFIPERYNGDDLEMRKITDLAFGFGRRACPGFYFAEGTLYAIVLTVLTCCEVLPELDDEGKSFIPNVTYTPGGISFPGPFQVRLKLCSL</sequence>
<dbReference type="GO" id="GO:0004497">
    <property type="term" value="F:monooxygenase activity"/>
    <property type="evidence" value="ECO:0007669"/>
    <property type="project" value="UniProtKB-KW"/>
</dbReference>